<dbReference type="AlphaFoldDB" id="E1THF3"/>
<sequence>MDLTWIIDCLKSDPREPRTFPDIPCAQTCREALTPAQKC</sequence>
<dbReference type="KEGG" id="bgf:BC1003_5899"/>
<dbReference type="HOGENOM" id="CLU_3306235_0_0_4"/>
<proteinExistence type="predicted"/>
<dbReference type="EMBL" id="CP002218">
    <property type="protein sequence ID" value="ADN61810.1"/>
    <property type="molecule type" value="Genomic_DNA"/>
</dbReference>
<name>E1THF3_BURSG</name>
<evidence type="ECO:0000313" key="1">
    <source>
        <dbReference type="EMBL" id="ADN61810.1"/>
    </source>
</evidence>
<reference evidence="1" key="1">
    <citation type="submission" date="2010-09" db="EMBL/GenBank/DDBJ databases">
        <title>Complete sequence of chromosome2 of Burkholderia sp. CCGE1003.</title>
        <authorList>
            <consortium name="US DOE Joint Genome Institute"/>
            <person name="Lucas S."/>
            <person name="Copeland A."/>
            <person name="Lapidus A."/>
            <person name="Cheng J.-F."/>
            <person name="Bruce D."/>
            <person name="Goodwin L."/>
            <person name="Pitluck S."/>
            <person name="Daligault H."/>
            <person name="Davenport K."/>
            <person name="Detter J.C."/>
            <person name="Han C."/>
            <person name="Tapia R."/>
            <person name="Land M."/>
            <person name="Hauser L."/>
            <person name="Jeffries C."/>
            <person name="Kyrpides N."/>
            <person name="Ivanova N."/>
            <person name="Ovchinnikova G."/>
            <person name="Martinez-Romero E."/>
            <person name="Rogel M.A."/>
            <person name="Auchtung J."/>
            <person name="Tiedje J.M."/>
            <person name="Woyke T."/>
        </authorList>
    </citation>
    <scope>NUCLEOTIDE SEQUENCE</scope>
    <source>
        <strain evidence="1">CCGE1003</strain>
    </source>
</reference>
<gene>
    <name evidence="1" type="ordered locus">BC1003_5899</name>
</gene>
<dbReference type="STRING" id="640512.BC1003_5899"/>
<accession>E1THF3</accession>
<organism evidence="1">
    <name type="scientific">Burkholderia sp. (strain CCGE1003)</name>
    <dbReference type="NCBI Taxonomy" id="640512"/>
    <lineage>
        <taxon>Bacteria</taxon>
        <taxon>Pseudomonadati</taxon>
        <taxon>Pseudomonadota</taxon>
        <taxon>Betaproteobacteria</taxon>
        <taxon>Burkholderiales</taxon>
        <taxon>Burkholderiaceae</taxon>
        <taxon>Burkholderia</taxon>
    </lineage>
</organism>
<protein>
    <submittedName>
        <fullName evidence="1">Uncharacterized protein</fullName>
    </submittedName>
</protein>